<reference evidence="2 3" key="1">
    <citation type="submission" date="2022-12" db="EMBL/GenBank/DDBJ databases">
        <title>Genomic features and morphological characterization of a novel Knufia sp. strain isolated from spacecraft assembly facility.</title>
        <authorList>
            <person name="Teixeira M."/>
            <person name="Chander A.M."/>
            <person name="Stajich J.E."/>
            <person name="Venkateswaran K."/>
        </authorList>
    </citation>
    <scope>NUCLEOTIDE SEQUENCE [LARGE SCALE GENOMIC DNA]</scope>
    <source>
        <strain evidence="2 3">FJI-L2-BK-P2</strain>
    </source>
</reference>
<organism evidence="2 3">
    <name type="scientific">Knufia fluminis</name>
    <dbReference type="NCBI Taxonomy" id="191047"/>
    <lineage>
        <taxon>Eukaryota</taxon>
        <taxon>Fungi</taxon>
        <taxon>Dikarya</taxon>
        <taxon>Ascomycota</taxon>
        <taxon>Pezizomycotina</taxon>
        <taxon>Eurotiomycetes</taxon>
        <taxon>Chaetothyriomycetidae</taxon>
        <taxon>Chaetothyriales</taxon>
        <taxon>Trichomeriaceae</taxon>
        <taxon>Knufia</taxon>
    </lineage>
</organism>
<feature type="compositionally biased region" description="Basic and acidic residues" evidence="1">
    <location>
        <begin position="235"/>
        <end position="245"/>
    </location>
</feature>
<evidence type="ECO:0000313" key="2">
    <source>
        <dbReference type="EMBL" id="KAK5954725.1"/>
    </source>
</evidence>
<dbReference type="EMBL" id="JAKLMC020000008">
    <property type="protein sequence ID" value="KAK5954725.1"/>
    <property type="molecule type" value="Genomic_DNA"/>
</dbReference>
<feature type="compositionally biased region" description="Acidic residues" evidence="1">
    <location>
        <begin position="266"/>
        <end position="277"/>
    </location>
</feature>
<dbReference type="AlphaFoldDB" id="A0AAN8I9T7"/>
<feature type="compositionally biased region" description="Polar residues" evidence="1">
    <location>
        <begin position="1"/>
        <end position="21"/>
    </location>
</feature>
<name>A0AAN8I9T7_9EURO</name>
<sequence length="277" mass="30582">MNSHTGEAVAISQSTLSQTADAGSRRESHEHAPTEGREAVTSQQPITEPRNAPTVALPKDGDQTIDSSASKELSTESQGDPLELDEAWDPEVDRFTHLTGATDDTARKYLHQSQETSPDCVHFNSALKEYFDQHDHEDDPEYVYGPDGCYCLETASQKILDEITREAREELCRDQVKEGLVQQLVRKKITEVCTNTDGFDMFLPALLVMAVDRQDLERVPSMHKASYMRFAEHEYGGDGESRVDDDSVGQYPSLAGSVSDSLGGVEEGEIEDDKPAA</sequence>
<dbReference type="Proteomes" id="UP001316803">
    <property type="component" value="Unassembled WGS sequence"/>
</dbReference>
<evidence type="ECO:0000256" key="1">
    <source>
        <dbReference type="SAM" id="MobiDB-lite"/>
    </source>
</evidence>
<feature type="compositionally biased region" description="Basic and acidic residues" evidence="1">
    <location>
        <begin position="23"/>
        <end position="38"/>
    </location>
</feature>
<comment type="caution">
    <text evidence="2">The sequence shown here is derived from an EMBL/GenBank/DDBJ whole genome shotgun (WGS) entry which is preliminary data.</text>
</comment>
<keyword evidence="3" id="KW-1185">Reference proteome</keyword>
<protein>
    <submittedName>
        <fullName evidence="2">Uncharacterized protein</fullName>
    </submittedName>
</protein>
<feature type="region of interest" description="Disordered" evidence="1">
    <location>
        <begin position="235"/>
        <end position="277"/>
    </location>
</feature>
<accession>A0AAN8I9T7</accession>
<proteinExistence type="predicted"/>
<gene>
    <name evidence="2" type="ORF">OHC33_004449</name>
</gene>
<feature type="region of interest" description="Disordered" evidence="1">
    <location>
        <begin position="1"/>
        <end position="85"/>
    </location>
</feature>
<evidence type="ECO:0000313" key="3">
    <source>
        <dbReference type="Proteomes" id="UP001316803"/>
    </source>
</evidence>
<feature type="compositionally biased region" description="Polar residues" evidence="1">
    <location>
        <begin position="64"/>
        <end position="78"/>
    </location>
</feature>